<accession>A0A6A3B616</accession>
<keyword evidence="3" id="KW-1185">Reference proteome</keyword>
<sequence>MGHYSSTPGFEAFAAPISHFFAYLLGMTVIFIHCLSIIVFHLECGRPKGLTLSSLKGSGWDACVGSTRESSRSRTVLNKCPENVHNMEAYISAVKGSSICNRKAIVHKRLPLNQ</sequence>
<reference evidence="2" key="1">
    <citation type="submission" date="2019-09" db="EMBL/GenBank/DDBJ databases">
        <title>Draft genome information of white flower Hibiscus syriacus.</title>
        <authorList>
            <person name="Kim Y.-M."/>
        </authorList>
    </citation>
    <scope>NUCLEOTIDE SEQUENCE [LARGE SCALE GENOMIC DNA]</scope>
    <source>
        <strain evidence="2">YM2019G1</strain>
    </source>
</reference>
<evidence type="ECO:0000313" key="3">
    <source>
        <dbReference type="Proteomes" id="UP000436088"/>
    </source>
</evidence>
<dbReference type="Proteomes" id="UP000436088">
    <property type="component" value="Unassembled WGS sequence"/>
</dbReference>
<keyword evidence="1" id="KW-1133">Transmembrane helix</keyword>
<organism evidence="2 3">
    <name type="scientific">Hibiscus syriacus</name>
    <name type="common">Rose of Sharon</name>
    <dbReference type="NCBI Taxonomy" id="106335"/>
    <lineage>
        <taxon>Eukaryota</taxon>
        <taxon>Viridiplantae</taxon>
        <taxon>Streptophyta</taxon>
        <taxon>Embryophyta</taxon>
        <taxon>Tracheophyta</taxon>
        <taxon>Spermatophyta</taxon>
        <taxon>Magnoliopsida</taxon>
        <taxon>eudicotyledons</taxon>
        <taxon>Gunneridae</taxon>
        <taxon>Pentapetalae</taxon>
        <taxon>rosids</taxon>
        <taxon>malvids</taxon>
        <taxon>Malvales</taxon>
        <taxon>Malvaceae</taxon>
        <taxon>Malvoideae</taxon>
        <taxon>Hibiscus</taxon>
    </lineage>
</organism>
<proteinExistence type="predicted"/>
<name>A0A6A3B616_HIBSY</name>
<evidence type="ECO:0000313" key="2">
    <source>
        <dbReference type="EMBL" id="KAE8712226.1"/>
    </source>
</evidence>
<keyword evidence="1" id="KW-0472">Membrane</keyword>
<gene>
    <name evidence="2" type="ORF">F3Y22_tig00110260pilonHSYRG00141</name>
</gene>
<protein>
    <submittedName>
        <fullName evidence="2">Uncharacterized protein</fullName>
    </submittedName>
</protein>
<comment type="caution">
    <text evidence="2">The sequence shown here is derived from an EMBL/GenBank/DDBJ whole genome shotgun (WGS) entry which is preliminary data.</text>
</comment>
<dbReference type="EMBL" id="VEPZ02000900">
    <property type="protein sequence ID" value="KAE8712226.1"/>
    <property type="molecule type" value="Genomic_DNA"/>
</dbReference>
<evidence type="ECO:0000256" key="1">
    <source>
        <dbReference type="SAM" id="Phobius"/>
    </source>
</evidence>
<dbReference type="AlphaFoldDB" id="A0A6A3B616"/>
<keyword evidence="1" id="KW-0812">Transmembrane</keyword>
<feature type="transmembrane region" description="Helical" evidence="1">
    <location>
        <begin position="20"/>
        <end position="42"/>
    </location>
</feature>